<sequence>MKQIHSDIFQFRGTHYDFGFKLGETLRDSLTVRNRQQGWKLKHPRFEIDVKEAEKQFKLFAPALWDEMEGLRDGLQLPMEEVLRDFGGYRVEPDKSGCSIFTTEQFMVRNYDFHPFTYDGMFCLYQPTDQGYAVIGPTSRITGRMDGMNEKGLVMGYNFTHRKKTADGFVCYMVGRMILETCATVDEAIELVKSVPHRGAFSYNVLDRKGKTYVIEAGPRAVEVREANICTNHFEILTDENRRYLKDSLKRIEVIERHQQDLSEPFSAFKFFNDSEAGVFADQYKSWAGTIHTSLYLPHEMEVWFTLGANRDPVVFDFRKWLNGEDVPLTRMFGAVDTDLGFANMDAKLRS</sequence>
<dbReference type="Gene3D" id="3.60.60.10">
    <property type="entry name" value="Penicillin V Acylase, Chain A"/>
    <property type="match status" value="1"/>
</dbReference>
<dbReference type="RefSeq" id="WP_091773051.1">
    <property type="nucleotide sequence ID" value="NZ_FOES01000007.1"/>
</dbReference>
<dbReference type="InterPro" id="IPR005079">
    <property type="entry name" value="Peptidase_C45_hydrolase"/>
</dbReference>
<dbReference type="PANTHER" id="PTHR34180">
    <property type="entry name" value="PEPTIDASE C45"/>
    <property type="match status" value="1"/>
</dbReference>
<evidence type="ECO:0000259" key="1">
    <source>
        <dbReference type="Pfam" id="PF03417"/>
    </source>
</evidence>
<dbReference type="EMBL" id="FOES01000007">
    <property type="protein sequence ID" value="SEQ15596.1"/>
    <property type="molecule type" value="Genomic_DNA"/>
</dbReference>
<evidence type="ECO:0000313" key="2">
    <source>
        <dbReference type="EMBL" id="SEQ15596.1"/>
    </source>
</evidence>
<dbReference type="OrthoDB" id="8617387at2"/>
<protein>
    <submittedName>
        <fullName evidence="2">Predicted choloylglycine hydrolase</fullName>
    </submittedName>
</protein>
<dbReference type="InterPro" id="IPR047801">
    <property type="entry name" value="Peptidase_C45"/>
</dbReference>
<dbReference type="NCBIfam" id="NF040521">
    <property type="entry name" value="C45_proenzyme"/>
    <property type="match status" value="1"/>
</dbReference>
<dbReference type="Proteomes" id="UP000199427">
    <property type="component" value="Unassembled WGS sequence"/>
</dbReference>
<organism evidence="2 3">
    <name type="scientific">Piscibacillus halophilus</name>
    <dbReference type="NCBI Taxonomy" id="571933"/>
    <lineage>
        <taxon>Bacteria</taxon>
        <taxon>Bacillati</taxon>
        <taxon>Bacillota</taxon>
        <taxon>Bacilli</taxon>
        <taxon>Bacillales</taxon>
        <taxon>Bacillaceae</taxon>
        <taxon>Piscibacillus</taxon>
    </lineage>
</organism>
<dbReference type="SUPFAM" id="SSF56235">
    <property type="entry name" value="N-terminal nucleophile aminohydrolases (Ntn hydrolases)"/>
    <property type="match status" value="1"/>
</dbReference>
<dbReference type="InterPro" id="IPR029055">
    <property type="entry name" value="Ntn_hydrolases_N"/>
</dbReference>
<dbReference type="InterPro" id="IPR047794">
    <property type="entry name" value="C45_proenzyme-like"/>
</dbReference>
<evidence type="ECO:0000313" key="3">
    <source>
        <dbReference type="Proteomes" id="UP000199427"/>
    </source>
</evidence>
<dbReference type="Pfam" id="PF03417">
    <property type="entry name" value="AAT"/>
    <property type="match status" value="1"/>
</dbReference>
<proteinExistence type="predicted"/>
<keyword evidence="2" id="KW-0378">Hydrolase</keyword>
<keyword evidence="3" id="KW-1185">Reference proteome</keyword>
<name>A0A1H9DQ04_9BACI</name>
<dbReference type="STRING" id="571933.SAMN05216362_10782"/>
<gene>
    <name evidence="2" type="ORF">SAMN05216362_10782</name>
</gene>
<dbReference type="GO" id="GO:0016787">
    <property type="term" value="F:hydrolase activity"/>
    <property type="evidence" value="ECO:0007669"/>
    <property type="project" value="UniProtKB-KW"/>
</dbReference>
<reference evidence="2 3" key="1">
    <citation type="submission" date="2016-10" db="EMBL/GenBank/DDBJ databases">
        <authorList>
            <person name="de Groot N.N."/>
        </authorList>
    </citation>
    <scope>NUCLEOTIDE SEQUENCE [LARGE SCALE GENOMIC DNA]</scope>
    <source>
        <strain evidence="2 3">DSM 21633</strain>
    </source>
</reference>
<dbReference type="PANTHER" id="PTHR34180:SF1">
    <property type="entry name" value="BETA-ALANYL-DOPAMINE_CARCININE HYDROLASE"/>
    <property type="match status" value="1"/>
</dbReference>
<feature type="domain" description="Peptidase C45 hydrolase" evidence="1">
    <location>
        <begin position="105"/>
        <end position="311"/>
    </location>
</feature>
<dbReference type="AlphaFoldDB" id="A0A1H9DQ04"/>
<dbReference type="CDD" id="cd01935">
    <property type="entry name" value="Ntn_CGH_like"/>
    <property type="match status" value="1"/>
</dbReference>
<accession>A0A1H9DQ04</accession>